<dbReference type="EMBL" id="JAJUBC010000004">
    <property type="protein sequence ID" value="MDD1792548.1"/>
    <property type="molecule type" value="Genomic_DNA"/>
</dbReference>
<protein>
    <recommendedName>
        <fullName evidence="3">DNA-binding protein</fullName>
    </recommendedName>
</protein>
<evidence type="ECO:0000313" key="2">
    <source>
        <dbReference type="Proteomes" id="UP001149400"/>
    </source>
</evidence>
<organism evidence="1 2">
    <name type="scientific">Enterovibrio gelatinilyticus</name>
    <dbReference type="NCBI Taxonomy" id="2899819"/>
    <lineage>
        <taxon>Bacteria</taxon>
        <taxon>Pseudomonadati</taxon>
        <taxon>Pseudomonadota</taxon>
        <taxon>Gammaproteobacteria</taxon>
        <taxon>Vibrionales</taxon>
        <taxon>Vibrionaceae</taxon>
        <taxon>Enterovibrio</taxon>
    </lineage>
</organism>
<evidence type="ECO:0008006" key="3">
    <source>
        <dbReference type="Google" id="ProtNLM"/>
    </source>
</evidence>
<evidence type="ECO:0000313" key="1">
    <source>
        <dbReference type="EMBL" id="MDD1792548.1"/>
    </source>
</evidence>
<name>A0ABT5QWZ6_9GAMM</name>
<dbReference type="RefSeq" id="WP_274163446.1">
    <property type="nucleotide sequence ID" value="NZ_JAJUBC010000004.1"/>
</dbReference>
<keyword evidence="2" id="KW-1185">Reference proteome</keyword>
<accession>A0ABT5QWZ6</accession>
<reference evidence="1" key="1">
    <citation type="submission" date="2021-12" db="EMBL/GenBank/DDBJ databases">
        <title>Enterovibrio ZSDZ35 sp. nov. and Enterovibrio ZSDZ42 sp. nov., isolated from coastal seawater in Qingdao.</title>
        <authorList>
            <person name="Zhang P."/>
        </authorList>
    </citation>
    <scope>NUCLEOTIDE SEQUENCE</scope>
    <source>
        <strain evidence="1">ZSDZ42</strain>
    </source>
</reference>
<gene>
    <name evidence="1" type="ORF">LRP50_05325</name>
</gene>
<sequence length="73" mass="8047">MLSFSVAIPAPYMTCEEYARFTGMTYRTVKDWAAQGKIITAPKVNKGDTPMVNVIAMMEKASRETNQLLGNAS</sequence>
<comment type="caution">
    <text evidence="1">The sequence shown here is derived from an EMBL/GenBank/DDBJ whole genome shotgun (WGS) entry which is preliminary data.</text>
</comment>
<proteinExistence type="predicted"/>
<dbReference type="Proteomes" id="UP001149400">
    <property type="component" value="Unassembled WGS sequence"/>
</dbReference>